<feature type="domain" description="Pel9A-like right handed beta-helix region" evidence="6">
    <location>
        <begin position="662"/>
        <end position="779"/>
    </location>
</feature>
<dbReference type="RefSeq" id="WP_252110819.1">
    <property type="nucleotide sequence ID" value="NZ_JAMSCK010000001.1"/>
</dbReference>
<name>A0ABT0YZH3_9FLAO</name>
<dbReference type="SUPFAM" id="SSF51126">
    <property type="entry name" value="Pectin lyase-like"/>
    <property type="match status" value="2"/>
</dbReference>
<dbReference type="GO" id="GO:0016787">
    <property type="term" value="F:hydrolase activity"/>
    <property type="evidence" value="ECO:0007669"/>
    <property type="project" value="UniProtKB-KW"/>
</dbReference>
<dbReference type="Pfam" id="PF12708">
    <property type="entry name" value="Pect-lyase_RHGA_epim"/>
    <property type="match status" value="1"/>
</dbReference>
<dbReference type="Gene3D" id="2.160.20.10">
    <property type="entry name" value="Single-stranded right-handed beta-helix, Pectin lyase-like"/>
    <property type="match status" value="2"/>
</dbReference>
<dbReference type="InterPro" id="IPR012334">
    <property type="entry name" value="Pectin_lyas_fold"/>
</dbReference>
<dbReference type="EMBL" id="JAMSCK010000001">
    <property type="protein sequence ID" value="MCM8568425.1"/>
    <property type="molecule type" value="Genomic_DNA"/>
</dbReference>
<evidence type="ECO:0000256" key="1">
    <source>
        <dbReference type="ARBA" id="ARBA00008834"/>
    </source>
</evidence>
<dbReference type="Pfam" id="PF00295">
    <property type="entry name" value="Glyco_hydro_28"/>
    <property type="match status" value="1"/>
</dbReference>
<evidence type="ECO:0000256" key="3">
    <source>
        <dbReference type="ARBA" id="ARBA00023295"/>
    </source>
</evidence>
<dbReference type="InterPro" id="IPR006626">
    <property type="entry name" value="PbH1"/>
</dbReference>
<feature type="domain" description="Rhamnogalacturonase A/B/Epimerase-like pectate lyase" evidence="5">
    <location>
        <begin position="54"/>
        <end position="108"/>
    </location>
</feature>
<keyword evidence="3 4" id="KW-0326">Glycosidase</keyword>
<evidence type="ECO:0000256" key="2">
    <source>
        <dbReference type="ARBA" id="ARBA00022801"/>
    </source>
</evidence>
<organism evidence="7 8">
    <name type="scientific">Gramella jeungdoensis</name>
    <dbReference type="NCBI Taxonomy" id="708091"/>
    <lineage>
        <taxon>Bacteria</taxon>
        <taxon>Pseudomonadati</taxon>
        <taxon>Bacteroidota</taxon>
        <taxon>Flavobacteriia</taxon>
        <taxon>Flavobacteriales</taxon>
        <taxon>Flavobacteriaceae</taxon>
        <taxon>Christiangramia</taxon>
    </lineage>
</organism>
<dbReference type="PANTHER" id="PTHR31339">
    <property type="entry name" value="PECTIN LYASE-RELATED"/>
    <property type="match status" value="1"/>
</dbReference>
<dbReference type="InterPro" id="IPR000743">
    <property type="entry name" value="Glyco_hydro_28"/>
</dbReference>
<dbReference type="InterPro" id="IPR024535">
    <property type="entry name" value="RHGA/B-epi-like_pectate_lyase"/>
</dbReference>
<comment type="similarity">
    <text evidence="1 4">Belongs to the glycosyl hydrolase 28 family.</text>
</comment>
<dbReference type="SMART" id="SM00710">
    <property type="entry name" value="PbH1"/>
    <property type="match status" value="8"/>
</dbReference>
<comment type="caution">
    <text evidence="7">The sequence shown here is derived from an EMBL/GenBank/DDBJ whole genome shotgun (WGS) entry which is preliminary data.</text>
</comment>
<protein>
    <submittedName>
        <fullName evidence="7">Glycosyl hydrolase family 28 protein</fullName>
    </submittedName>
</protein>
<reference evidence="7" key="1">
    <citation type="submission" date="2022-06" db="EMBL/GenBank/DDBJ databases">
        <title>Gramella sediminis sp. nov., isolated from deep-sea sediment of the Indian Ocean.</title>
        <authorList>
            <person name="Yang L."/>
        </authorList>
    </citation>
    <scope>NUCLEOTIDE SEQUENCE</scope>
    <source>
        <strain evidence="7">HMD3159</strain>
    </source>
</reference>
<evidence type="ECO:0000313" key="8">
    <source>
        <dbReference type="Proteomes" id="UP001155077"/>
    </source>
</evidence>
<dbReference type="InterPro" id="IPR051801">
    <property type="entry name" value="GH28_Enzymes"/>
</dbReference>
<evidence type="ECO:0000313" key="7">
    <source>
        <dbReference type="EMBL" id="MCM8568425.1"/>
    </source>
</evidence>
<proteinExistence type="inferred from homology"/>
<evidence type="ECO:0000259" key="6">
    <source>
        <dbReference type="Pfam" id="PF22842"/>
    </source>
</evidence>
<evidence type="ECO:0000259" key="5">
    <source>
        <dbReference type="Pfam" id="PF12708"/>
    </source>
</evidence>
<accession>A0ABT0YZH3</accession>
<dbReference type="PANTHER" id="PTHR31339:SF9">
    <property type="entry name" value="PLASMIN AND FIBRONECTIN-BINDING PROTEIN A"/>
    <property type="match status" value="1"/>
</dbReference>
<dbReference type="InterPro" id="IPR011050">
    <property type="entry name" value="Pectin_lyase_fold/virulence"/>
</dbReference>
<keyword evidence="8" id="KW-1185">Reference proteome</keyword>
<sequence length="930" mass="102494">MRLITGIIVLFCSIALTGIMRGQQSSGWDPESLYEGIEFEMPEVQEPVFPDFHVSIKDFGAVGDGLTKNTEAFEKAISHTASKGGGKVVVPRGIWLTGPIHFKSNINLHLEAGALLVFSKDFDDYPLVRTSFEGLNTVRNTSPITAKDVENIAITGKGIIDGSGGAWRPVKKGKMTGRQWDDLLETGGVLSEDGKMWFPSESSKRGHESTTNFNVPDKISEEELQAVKDFLRPVMVSIVKSKKILLDGPTFQNSPAWNIHPLMSEDITIRNLTVRNPWYSQNGDGVDLESCKNVVIYNNTFDVGDDAICFKSGKNEDGRDRGIPTENVIVKNNIVYHGHGGFVIGSEMSGGVKNVHVSNCTFIGTDVGLRFKSTRGRGGVVENIHISNIDMINIPTEAIRFNLFYGGNSPILEGDQDAADEKRDETMMPVTEETPSFRNIQMKNITATGSNTAAFFMGLPEMKLENVSLENAVLEAENGITVIDANDIKLKNVRVLQKKGPSLVLYNAKNVELDNFEFNRDSEPSIRILGESKEIDFSKSEISEKDILKKTSASVNKKKTKNFIEVKNTQELVTAIDDAKPGDSIFVHSGTYKLTERIYINDSGEPSDRIYLMGDISGERPLLDFSALEEDSSNQGIVLKADNWHIKGLQFYNAGDNGLHIRGNNNHVEFCSFFECADTGLQLDDGASNNTILNCDSFFNADSKLENADGFAVKMDVGSGNKFIGCRAWNNLDDGWDGYLREADNVNTTYENCWAFNNGYLQNGTAGKGDGNGFKTGGSDDKNRKHNATYTRCLAVNNLNDGFDHNSNRGTVSLINCSATKNGRNLAFAEKNGLEKIIIKNTLVFGKLGKYNAEIEQVENNSWQMEFEVQESDFVSMDFSELTAPRKNDGSLPDISFMRPVSSSKLVDAGIKLELNYKGEAPEIGALEAR</sequence>
<keyword evidence="2 4" id="KW-0378">Hydrolase</keyword>
<evidence type="ECO:0000256" key="4">
    <source>
        <dbReference type="RuleBase" id="RU361169"/>
    </source>
</evidence>
<dbReference type="InterPro" id="IPR053868">
    <property type="entry name" value="Pel9A-like_beta_helix"/>
</dbReference>
<dbReference type="Proteomes" id="UP001155077">
    <property type="component" value="Unassembled WGS sequence"/>
</dbReference>
<dbReference type="Pfam" id="PF22842">
    <property type="entry name" value="Pel9A-like_beta_helix"/>
    <property type="match status" value="1"/>
</dbReference>
<dbReference type="PROSITE" id="PS00502">
    <property type="entry name" value="POLYGALACTURONASE"/>
    <property type="match status" value="1"/>
</dbReference>
<gene>
    <name evidence="7" type="ORF">NE848_03495</name>
</gene>